<dbReference type="RefSeq" id="WP_340362558.1">
    <property type="nucleotide sequence ID" value="NZ_JBBKZV010000002.1"/>
</dbReference>
<evidence type="ECO:0000313" key="2">
    <source>
        <dbReference type="Proteomes" id="UP001363010"/>
    </source>
</evidence>
<gene>
    <name evidence="1" type="ORF">WKW80_05625</name>
</gene>
<organism evidence="1 2">
    <name type="scientific">Variovorax humicola</name>
    <dbReference type="NCBI Taxonomy" id="1769758"/>
    <lineage>
        <taxon>Bacteria</taxon>
        <taxon>Pseudomonadati</taxon>
        <taxon>Pseudomonadota</taxon>
        <taxon>Betaproteobacteria</taxon>
        <taxon>Burkholderiales</taxon>
        <taxon>Comamonadaceae</taxon>
        <taxon>Variovorax</taxon>
    </lineage>
</organism>
<sequence length="227" mass="25894">MEKRNRQLELTSRAGHLLSYSDRKLDAEAIEVSDDAERNLAHIIAEETERSRESQRGKHGLLPPRGFPVKTLDYVDTMYWDEFLQDDVLQACGERANLSPPEVLGFVLKKCHPSNWHALFWMRAWYEEIHRRVRTDVTEIAADLGKVYAQKRIEDARNRVAPAAEERRRIGAKVSAKIAELAEPLRGKKSKETAAILIASAIGKSPATVRRKLSELFPKEAWKAPKK</sequence>
<reference evidence="1 2" key="1">
    <citation type="submission" date="2024-03" db="EMBL/GenBank/DDBJ databases">
        <title>Novel species of the genus Variovorax.</title>
        <authorList>
            <person name="Liu Q."/>
            <person name="Xin Y.-H."/>
        </authorList>
    </citation>
    <scope>NUCLEOTIDE SEQUENCE [LARGE SCALE GENOMIC DNA]</scope>
    <source>
        <strain evidence="1 2">KACC 18501</strain>
    </source>
</reference>
<dbReference type="EMBL" id="JBBKZV010000002">
    <property type="protein sequence ID" value="MEJ8821515.1"/>
    <property type="molecule type" value="Genomic_DNA"/>
</dbReference>
<proteinExistence type="predicted"/>
<keyword evidence="2" id="KW-1185">Reference proteome</keyword>
<accession>A0ABU8VUM8</accession>
<evidence type="ECO:0000313" key="1">
    <source>
        <dbReference type="EMBL" id="MEJ8821515.1"/>
    </source>
</evidence>
<dbReference type="Proteomes" id="UP001363010">
    <property type="component" value="Unassembled WGS sequence"/>
</dbReference>
<name>A0ABU8VUM8_9BURK</name>
<comment type="caution">
    <text evidence="1">The sequence shown here is derived from an EMBL/GenBank/DDBJ whole genome shotgun (WGS) entry which is preliminary data.</text>
</comment>
<protein>
    <recommendedName>
        <fullName evidence="3">Primase C-terminal 1 domain-containing protein</fullName>
    </recommendedName>
</protein>
<evidence type="ECO:0008006" key="3">
    <source>
        <dbReference type="Google" id="ProtNLM"/>
    </source>
</evidence>